<evidence type="ECO:0000256" key="1">
    <source>
        <dbReference type="ARBA" id="ARBA00004141"/>
    </source>
</evidence>
<keyword evidence="7" id="KW-1185">Reference proteome</keyword>
<keyword evidence="2 5" id="KW-0812">Transmembrane</keyword>
<accession>A0A7X1B3Q8</accession>
<feature type="transmembrane region" description="Helical" evidence="5">
    <location>
        <begin position="179"/>
        <end position="197"/>
    </location>
</feature>
<proteinExistence type="predicted"/>
<dbReference type="Proteomes" id="UP000526501">
    <property type="component" value="Unassembled WGS sequence"/>
</dbReference>
<name>A0A7X1B3Q8_9BACT</name>
<dbReference type="RefSeq" id="WP_185658962.1">
    <property type="nucleotide sequence ID" value="NZ_CAWPOO010000005.1"/>
</dbReference>
<feature type="transmembrane region" description="Helical" evidence="5">
    <location>
        <begin position="98"/>
        <end position="120"/>
    </location>
</feature>
<gene>
    <name evidence="6" type="ORF">H5P27_03405</name>
</gene>
<comment type="subcellular location">
    <subcellularLocation>
        <location evidence="1">Membrane</location>
        <topology evidence="1">Multi-pass membrane protein</topology>
    </subcellularLocation>
</comment>
<keyword evidence="4 5" id="KW-0472">Membrane</keyword>
<protein>
    <recommendedName>
        <fullName evidence="8">Peptidase S54 rhomboid domain-containing protein</fullName>
    </recommendedName>
</protein>
<dbReference type="InterPro" id="IPR035952">
    <property type="entry name" value="Rhomboid-like_sf"/>
</dbReference>
<sequence length="261" mass="29762">MSLLDKLERKLGFLAFNNLTLYLIIGQVAMFGLSSLSPNRIGVLSSLVFTWDRFLSGEFWRIATFMLIPGQSHWIWLVFAWMVFYMMGTFLESHWGAFRYNLFVLTAAVGALLAGLVAPYYPVSNFYIGLSITFGFAYLNPNYELRIYFILPVKVKWIAVFIAAVTLARFFQVGLFEKALIAGSLINFPIFFGRDIISSLRSKKKLRSLKVEKEKFAAEPFHTCTLCGATDISHPEREFRYNREGEAVCSDCVKPVTDEDT</sequence>
<comment type="caution">
    <text evidence="6">The sequence shown here is derived from an EMBL/GenBank/DDBJ whole genome shotgun (WGS) entry which is preliminary data.</text>
</comment>
<evidence type="ECO:0000256" key="2">
    <source>
        <dbReference type="ARBA" id="ARBA00022692"/>
    </source>
</evidence>
<dbReference type="Gene3D" id="1.20.1540.10">
    <property type="entry name" value="Rhomboid-like"/>
    <property type="match status" value="1"/>
</dbReference>
<dbReference type="GO" id="GO:0016020">
    <property type="term" value="C:membrane"/>
    <property type="evidence" value="ECO:0007669"/>
    <property type="project" value="UniProtKB-SubCell"/>
</dbReference>
<evidence type="ECO:0000256" key="4">
    <source>
        <dbReference type="ARBA" id="ARBA00023136"/>
    </source>
</evidence>
<feature type="transmembrane region" description="Helical" evidence="5">
    <location>
        <begin position="12"/>
        <end position="33"/>
    </location>
</feature>
<evidence type="ECO:0000256" key="3">
    <source>
        <dbReference type="ARBA" id="ARBA00022989"/>
    </source>
</evidence>
<reference evidence="6 7" key="1">
    <citation type="submission" date="2020-07" db="EMBL/GenBank/DDBJ databases">
        <authorList>
            <person name="Feng X."/>
        </authorList>
    </citation>
    <scope>NUCLEOTIDE SEQUENCE [LARGE SCALE GENOMIC DNA]</scope>
    <source>
        <strain evidence="6 7">JCM23202</strain>
    </source>
</reference>
<dbReference type="EMBL" id="JACHVC010000005">
    <property type="protein sequence ID" value="MBC2605081.1"/>
    <property type="molecule type" value="Genomic_DNA"/>
</dbReference>
<evidence type="ECO:0000313" key="7">
    <source>
        <dbReference type="Proteomes" id="UP000526501"/>
    </source>
</evidence>
<evidence type="ECO:0008006" key="8">
    <source>
        <dbReference type="Google" id="ProtNLM"/>
    </source>
</evidence>
<organism evidence="6 7">
    <name type="scientific">Pelagicoccus albus</name>
    <dbReference type="NCBI Taxonomy" id="415222"/>
    <lineage>
        <taxon>Bacteria</taxon>
        <taxon>Pseudomonadati</taxon>
        <taxon>Verrucomicrobiota</taxon>
        <taxon>Opitutia</taxon>
        <taxon>Puniceicoccales</taxon>
        <taxon>Pelagicoccaceae</taxon>
        <taxon>Pelagicoccus</taxon>
    </lineage>
</organism>
<dbReference type="AlphaFoldDB" id="A0A7X1B3Q8"/>
<feature type="transmembrane region" description="Helical" evidence="5">
    <location>
        <begin position="155"/>
        <end position="173"/>
    </location>
</feature>
<dbReference type="SUPFAM" id="SSF144091">
    <property type="entry name" value="Rhomboid-like"/>
    <property type="match status" value="1"/>
</dbReference>
<keyword evidence="3 5" id="KW-1133">Transmembrane helix</keyword>
<evidence type="ECO:0000256" key="5">
    <source>
        <dbReference type="SAM" id="Phobius"/>
    </source>
</evidence>
<feature type="transmembrane region" description="Helical" evidence="5">
    <location>
        <begin position="126"/>
        <end position="143"/>
    </location>
</feature>
<evidence type="ECO:0000313" key="6">
    <source>
        <dbReference type="EMBL" id="MBC2605081.1"/>
    </source>
</evidence>